<dbReference type="RefSeq" id="XP_026685562.1">
    <property type="nucleotide sequence ID" value="XM_026829761.1"/>
</dbReference>
<dbReference type="PaxDb" id="121845-A0A3Q0JAL4"/>
<keyword evidence="1" id="KW-0812">Transmembrane</keyword>
<dbReference type="Proteomes" id="UP000079169">
    <property type="component" value="Unplaced"/>
</dbReference>
<feature type="transmembrane region" description="Helical" evidence="1">
    <location>
        <begin position="20"/>
        <end position="47"/>
    </location>
</feature>
<dbReference type="AlphaFoldDB" id="A0A3Q0JAL4"/>
<accession>A0A3Q0JAL4</accession>
<feature type="transmembrane region" description="Helical" evidence="1">
    <location>
        <begin position="159"/>
        <end position="177"/>
    </location>
</feature>
<dbReference type="KEGG" id="dci:113470955"/>
<keyword evidence="1" id="KW-0472">Membrane</keyword>
<proteinExistence type="predicted"/>
<gene>
    <name evidence="3" type="primary">LOC113470955</name>
</gene>
<feature type="transmembrane region" description="Helical" evidence="1">
    <location>
        <begin position="248"/>
        <end position="270"/>
    </location>
</feature>
<reference evidence="3" key="1">
    <citation type="submission" date="2025-08" db="UniProtKB">
        <authorList>
            <consortium name="RefSeq"/>
        </authorList>
    </citation>
    <scope>IDENTIFICATION</scope>
</reference>
<name>A0A3Q0JAL4_DIACI</name>
<keyword evidence="2" id="KW-1185">Reference proteome</keyword>
<feature type="transmembrane region" description="Helical" evidence="1">
    <location>
        <begin position="127"/>
        <end position="144"/>
    </location>
</feature>
<keyword evidence="1" id="KW-1133">Transmembrane helix</keyword>
<feature type="transmembrane region" description="Helical" evidence="1">
    <location>
        <begin position="59"/>
        <end position="84"/>
    </location>
</feature>
<organism evidence="2 3">
    <name type="scientific">Diaphorina citri</name>
    <name type="common">Asian citrus psyllid</name>
    <dbReference type="NCBI Taxonomy" id="121845"/>
    <lineage>
        <taxon>Eukaryota</taxon>
        <taxon>Metazoa</taxon>
        <taxon>Ecdysozoa</taxon>
        <taxon>Arthropoda</taxon>
        <taxon>Hexapoda</taxon>
        <taxon>Insecta</taxon>
        <taxon>Pterygota</taxon>
        <taxon>Neoptera</taxon>
        <taxon>Paraneoptera</taxon>
        <taxon>Hemiptera</taxon>
        <taxon>Sternorrhyncha</taxon>
        <taxon>Psylloidea</taxon>
        <taxon>Psyllidae</taxon>
        <taxon>Diaphorininae</taxon>
        <taxon>Diaphorina</taxon>
    </lineage>
</organism>
<evidence type="ECO:0000313" key="3">
    <source>
        <dbReference type="RefSeq" id="XP_026685562.1"/>
    </source>
</evidence>
<evidence type="ECO:0000256" key="1">
    <source>
        <dbReference type="SAM" id="Phobius"/>
    </source>
</evidence>
<evidence type="ECO:0000313" key="2">
    <source>
        <dbReference type="Proteomes" id="UP000079169"/>
    </source>
</evidence>
<dbReference type="GeneID" id="113470955"/>
<sequence>MGLLTKYDLMDRYYIRMKLYRLFILAVINIAFYSSMGFIFLQVVAFVAEWEHTEPRNGLILATHLVYCSLNYAYVVTALLFAVLTYKQKKVSENLVSLEQIKEEGMITRRSLNVKLEETCTTEASDIMVICLTMTIVYTLDFYASKSFSSTPGFCLTNYYAYTLCMFVDYTMILLLRQISEEFRLIRATLKTLLANRNDPVVSFVSVGDGVKMDATERWIRVKSLFKLYKKCVAYSAEINEIYSFQKILSISLSFVLVITFLFLGSLLIIHRTRRMMSD</sequence>
<protein>
    <submittedName>
        <fullName evidence="3">Uncharacterized protein LOC113470955</fullName>
    </submittedName>
</protein>